<evidence type="ECO:0000256" key="4">
    <source>
        <dbReference type="RuleBase" id="RU361154"/>
    </source>
</evidence>
<dbReference type="AlphaFoldDB" id="A0A3A6R319"/>
<dbReference type="Gene3D" id="2.60.40.10">
    <property type="entry name" value="Immunoglobulins"/>
    <property type="match status" value="2"/>
</dbReference>
<name>A0A3A6R319_9VIBR</name>
<dbReference type="GO" id="GO:0005975">
    <property type="term" value="P:carbohydrate metabolic process"/>
    <property type="evidence" value="ECO:0007669"/>
    <property type="project" value="InterPro"/>
</dbReference>
<dbReference type="PANTHER" id="PTHR42732:SF1">
    <property type="entry name" value="BETA-MANNOSIDASE"/>
    <property type="match status" value="1"/>
</dbReference>
<dbReference type="PRINTS" id="PR00132">
    <property type="entry name" value="GLHYDRLASE2"/>
</dbReference>
<dbReference type="GO" id="GO:0004553">
    <property type="term" value="F:hydrolase activity, hydrolyzing O-glycosyl compounds"/>
    <property type="evidence" value="ECO:0007669"/>
    <property type="project" value="InterPro"/>
</dbReference>
<gene>
    <name evidence="8" type="ORF">DZ860_00920</name>
</gene>
<dbReference type="InterPro" id="IPR006101">
    <property type="entry name" value="Glyco_hydro_2"/>
</dbReference>
<evidence type="ECO:0000259" key="7">
    <source>
        <dbReference type="Pfam" id="PF02837"/>
    </source>
</evidence>
<dbReference type="Pfam" id="PF02837">
    <property type="entry name" value="Glyco_hydro_2_N"/>
    <property type="match status" value="1"/>
</dbReference>
<dbReference type="SUPFAM" id="SSF51445">
    <property type="entry name" value="(Trans)glycosidases"/>
    <property type="match status" value="1"/>
</dbReference>
<dbReference type="InterPro" id="IPR036156">
    <property type="entry name" value="Beta-gal/glucu_dom_sf"/>
</dbReference>
<comment type="similarity">
    <text evidence="1 4">Belongs to the glycosyl hydrolase 2 family.</text>
</comment>
<dbReference type="Pfam" id="PF00703">
    <property type="entry name" value="Glyco_hydro_2"/>
    <property type="match status" value="1"/>
</dbReference>
<dbReference type="InterPro" id="IPR051913">
    <property type="entry name" value="GH2_Domain-Containing"/>
</dbReference>
<dbReference type="OrthoDB" id="9758603at2"/>
<evidence type="ECO:0000313" key="8">
    <source>
        <dbReference type="EMBL" id="RJX75279.1"/>
    </source>
</evidence>
<organism evidence="8 9">
    <name type="scientific">Vibrio sinensis</name>
    <dbReference type="NCBI Taxonomy" id="2302434"/>
    <lineage>
        <taxon>Bacteria</taxon>
        <taxon>Pseudomonadati</taxon>
        <taxon>Pseudomonadota</taxon>
        <taxon>Gammaproteobacteria</taxon>
        <taxon>Vibrionales</taxon>
        <taxon>Vibrionaceae</taxon>
        <taxon>Vibrio</taxon>
    </lineage>
</organism>
<keyword evidence="2 4" id="KW-0378">Hydrolase</keyword>
<accession>A0A3A6R319</accession>
<dbReference type="EMBL" id="QVMU01000001">
    <property type="protein sequence ID" value="RJX75279.1"/>
    <property type="molecule type" value="Genomic_DNA"/>
</dbReference>
<dbReference type="PANTHER" id="PTHR42732">
    <property type="entry name" value="BETA-GALACTOSIDASE"/>
    <property type="match status" value="1"/>
</dbReference>
<dbReference type="InterPro" id="IPR006102">
    <property type="entry name" value="Ig-like_GH2"/>
</dbReference>
<protein>
    <submittedName>
        <fullName evidence="8">Glycoside hydrolase family 2 protein</fullName>
    </submittedName>
</protein>
<dbReference type="Pfam" id="PF02836">
    <property type="entry name" value="Glyco_hydro_2_C"/>
    <property type="match status" value="1"/>
</dbReference>
<evidence type="ECO:0000256" key="2">
    <source>
        <dbReference type="ARBA" id="ARBA00022801"/>
    </source>
</evidence>
<keyword evidence="9" id="KW-1185">Reference proteome</keyword>
<dbReference type="PROSITE" id="PS00719">
    <property type="entry name" value="GLYCOSYL_HYDROL_F2_1"/>
    <property type="match status" value="1"/>
</dbReference>
<proteinExistence type="inferred from homology"/>
<sequence length="764" mass="86609">MRHSHNIRNNWFFCRGHDVIASLDNVDNYQSVELPHNAHDVPFNYFDEASLHGDYTYHYPLEWTDSKNNQFSVLRFEGVMCDAHVYVNGKLVAQHSDGFTPFDVNISPFLQEGKNLISVTLSGLENPLIPPFGGQLDFLCFPGIYRDVSLTTYSSVRIKNLKVETYNVLVDPTLRVNVFLESFDDSAQSLALQLRLINKQNQTIYESDHVHVPSVSTPVTIMAYGLKAIELWGIDNPNLYRIEVDLISNEKLDTYTTQIGFREAEFRTDGFYLNGERVQLVGINRHQSFPYIGYAMGKRAQQDDADIVKNELGFNLVRTSHYPQSPDFLDRCDEIGLLVFEEIPGWQHVGEQEWQDKSVDNVQAMIERDWNHPSIILWGVRINESADHHDFYLRTNQLAKSLDSTRQTGGVRCIQNSEFLEDVYTMNDFILSDSQLNPNGVLAVRSPQNVTGLDKQVPYMITEYAGHMYPTKRQDCETWQIEHVTRHLRVLDASFANPNISGAIAWCLFDYNTHQDFGSGDKICYHGIMDAFRIPKFAASVYASQMNPEQHTVLQPVTYWTRGDRPEASALPLMILTNCDSIEIEVLGSDRCETFYPDRARFPHLPHPPVIVDRLNQRSLPLGDWGHTWNNLIIRGYTNGKLVMRKELAASPQPTELSISLQTSHLMADCSDTCRVTIKALDQHQQLLPYCKDVLSVSTSNNLSLIGPSMLALDGGAIGLWVKAHQAGEATITVTSQIFGQQTLSLTIAQPISQHSKTNEVHHG</sequence>
<dbReference type="InterPro" id="IPR008964">
    <property type="entry name" value="Invasin/intimin_cell_adhesion"/>
</dbReference>
<dbReference type="InterPro" id="IPR008979">
    <property type="entry name" value="Galactose-bd-like_sf"/>
</dbReference>
<feature type="domain" description="Glycoside hydrolase family 2 catalytic" evidence="6">
    <location>
        <begin position="267"/>
        <end position="546"/>
    </location>
</feature>
<evidence type="ECO:0000256" key="3">
    <source>
        <dbReference type="ARBA" id="ARBA00023295"/>
    </source>
</evidence>
<dbReference type="InterPro" id="IPR017853">
    <property type="entry name" value="GH"/>
</dbReference>
<evidence type="ECO:0000313" key="9">
    <source>
        <dbReference type="Proteomes" id="UP000273252"/>
    </source>
</evidence>
<feature type="domain" description="Glycoside hydrolase family 2 immunoglobulin-like beta-sandwich" evidence="5">
    <location>
        <begin position="157"/>
        <end position="262"/>
    </location>
</feature>
<dbReference type="Proteomes" id="UP000273252">
    <property type="component" value="Unassembled WGS sequence"/>
</dbReference>
<dbReference type="SUPFAM" id="SSF49303">
    <property type="entry name" value="beta-Galactosidase/glucuronidase domain"/>
    <property type="match status" value="1"/>
</dbReference>
<reference evidence="8 9" key="1">
    <citation type="submission" date="2018-08" db="EMBL/GenBank/DDBJ databases">
        <title>Vibrio isolated from the Eastern China Marginal Seas.</title>
        <authorList>
            <person name="Li Y."/>
        </authorList>
    </citation>
    <scope>NUCLEOTIDE SEQUENCE [LARGE SCALE GENOMIC DNA]</scope>
    <source>
        <strain evidence="8 9">BEI233</strain>
    </source>
</reference>
<dbReference type="Gene3D" id="2.60.120.260">
    <property type="entry name" value="Galactose-binding domain-like"/>
    <property type="match status" value="1"/>
</dbReference>
<feature type="domain" description="Glycosyl hydrolases family 2 sugar binding" evidence="7">
    <location>
        <begin position="40"/>
        <end position="152"/>
    </location>
</feature>
<dbReference type="InterPro" id="IPR023232">
    <property type="entry name" value="Glyco_hydro_2_AS"/>
</dbReference>
<dbReference type="SUPFAM" id="SSF49373">
    <property type="entry name" value="Invasin/intimin cell-adhesion fragments"/>
    <property type="match status" value="1"/>
</dbReference>
<dbReference type="PROSITE" id="PS00608">
    <property type="entry name" value="GLYCOSYL_HYDROL_F2_2"/>
    <property type="match status" value="1"/>
</dbReference>
<dbReference type="InterPro" id="IPR013783">
    <property type="entry name" value="Ig-like_fold"/>
</dbReference>
<dbReference type="InterPro" id="IPR006103">
    <property type="entry name" value="Glyco_hydro_2_cat"/>
</dbReference>
<evidence type="ECO:0000259" key="6">
    <source>
        <dbReference type="Pfam" id="PF02836"/>
    </source>
</evidence>
<dbReference type="SUPFAM" id="SSF49785">
    <property type="entry name" value="Galactose-binding domain-like"/>
    <property type="match status" value="1"/>
</dbReference>
<evidence type="ECO:0000256" key="1">
    <source>
        <dbReference type="ARBA" id="ARBA00007401"/>
    </source>
</evidence>
<evidence type="ECO:0000259" key="5">
    <source>
        <dbReference type="Pfam" id="PF00703"/>
    </source>
</evidence>
<dbReference type="InterPro" id="IPR023230">
    <property type="entry name" value="Glyco_hydro_2_CS"/>
</dbReference>
<dbReference type="RefSeq" id="WP_120029035.1">
    <property type="nucleotide sequence ID" value="NZ_QVMU01000001.1"/>
</dbReference>
<keyword evidence="3 4" id="KW-0326">Glycosidase</keyword>
<comment type="caution">
    <text evidence="8">The sequence shown here is derived from an EMBL/GenBank/DDBJ whole genome shotgun (WGS) entry which is preliminary data.</text>
</comment>
<dbReference type="Gene3D" id="3.20.20.80">
    <property type="entry name" value="Glycosidases"/>
    <property type="match status" value="1"/>
</dbReference>
<dbReference type="InterPro" id="IPR006104">
    <property type="entry name" value="Glyco_hydro_2_N"/>
</dbReference>